<protein>
    <submittedName>
        <fullName evidence="1">Uncharacterized protein</fullName>
    </submittedName>
</protein>
<proteinExistence type="predicted"/>
<reference evidence="1 2" key="1">
    <citation type="journal article" date="2023" name="Sci. Data">
        <title>Genome assembly of the Korean intertidal mud-creeper Batillaria attramentaria.</title>
        <authorList>
            <person name="Patra A.K."/>
            <person name="Ho P.T."/>
            <person name="Jun S."/>
            <person name="Lee S.J."/>
            <person name="Kim Y."/>
            <person name="Won Y.J."/>
        </authorList>
    </citation>
    <scope>NUCLEOTIDE SEQUENCE [LARGE SCALE GENOMIC DNA]</scope>
    <source>
        <strain evidence="1">Wonlab-2016</strain>
    </source>
</reference>
<dbReference type="Proteomes" id="UP001519460">
    <property type="component" value="Unassembled WGS sequence"/>
</dbReference>
<keyword evidence="2" id="KW-1185">Reference proteome</keyword>
<comment type="caution">
    <text evidence="1">The sequence shown here is derived from an EMBL/GenBank/DDBJ whole genome shotgun (WGS) entry which is preliminary data.</text>
</comment>
<organism evidence="1 2">
    <name type="scientific">Batillaria attramentaria</name>
    <dbReference type="NCBI Taxonomy" id="370345"/>
    <lineage>
        <taxon>Eukaryota</taxon>
        <taxon>Metazoa</taxon>
        <taxon>Spiralia</taxon>
        <taxon>Lophotrochozoa</taxon>
        <taxon>Mollusca</taxon>
        <taxon>Gastropoda</taxon>
        <taxon>Caenogastropoda</taxon>
        <taxon>Sorbeoconcha</taxon>
        <taxon>Cerithioidea</taxon>
        <taxon>Batillariidae</taxon>
        <taxon>Batillaria</taxon>
    </lineage>
</organism>
<evidence type="ECO:0000313" key="1">
    <source>
        <dbReference type="EMBL" id="KAK7485452.1"/>
    </source>
</evidence>
<dbReference type="EMBL" id="JACVVK020000194">
    <property type="protein sequence ID" value="KAK7485452.1"/>
    <property type="molecule type" value="Genomic_DNA"/>
</dbReference>
<evidence type="ECO:0000313" key="2">
    <source>
        <dbReference type="Proteomes" id="UP001519460"/>
    </source>
</evidence>
<name>A0ABD0KEU7_9CAEN</name>
<accession>A0ABD0KEU7</accession>
<gene>
    <name evidence="1" type="ORF">BaRGS_00023262</name>
</gene>
<dbReference type="AlphaFoldDB" id="A0ABD0KEU7"/>
<sequence>MNLYRRRTIVFSPLSPHVFPHIPIRASMNSCVFHHAVPIQNTGVWNNRPWIHEATNGFTVRRRCEREKRLLEAGKSFNHMMRTSATRNRSLIPSICAPSFLQAQCCLSGTPMVHVSSVLHGHNLTTKRKRSERRVSQGTNWGLKLLMSGFFAGRENIRSTRSRIKLIAFRINGHASAPAAGDYKRPLEDGDVIRTCCSVHDCRKAKAEEGRFAKLRQSQPPSAVRWW</sequence>